<name>A0A371AQF9_9FIRM</name>
<proteinExistence type="predicted"/>
<evidence type="ECO:0000313" key="2">
    <source>
        <dbReference type="Proteomes" id="UP000255036"/>
    </source>
</evidence>
<evidence type="ECO:0008006" key="3">
    <source>
        <dbReference type="Google" id="ProtNLM"/>
    </source>
</evidence>
<dbReference type="Proteomes" id="UP000255036">
    <property type="component" value="Unassembled WGS sequence"/>
</dbReference>
<dbReference type="AlphaFoldDB" id="A0A371AQF9"/>
<dbReference type="RefSeq" id="WP_115483538.1">
    <property type="nucleotide sequence ID" value="NZ_QRCT01000051.1"/>
</dbReference>
<evidence type="ECO:0000313" key="1">
    <source>
        <dbReference type="EMBL" id="RDU21806.1"/>
    </source>
</evidence>
<organism evidence="1 2">
    <name type="scientific">Anaerosacchariphilus polymeriproducens</name>
    <dbReference type="NCBI Taxonomy" id="1812858"/>
    <lineage>
        <taxon>Bacteria</taxon>
        <taxon>Bacillati</taxon>
        <taxon>Bacillota</taxon>
        <taxon>Clostridia</taxon>
        <taxon>Lachnospirales</taxon>
        <taxon>Lachnospiraceae</taxon>
        <taxon>Anaerosacchariphilus</taxon>
    </lineage>
</organism>
<dbReference type="InterPro" id="IPR029058">
    <property type="entry name" value="AB_hydrolase_fold"/>
</dbReference>
<reference evidence="1 2" key="1">
    <citation type="submission" date="2018-07" db="EMBL/GenBank/DDBJ databases">
        <title>Anaerosacharophilus polymeroproducens gen. nov. sp. nov., an anaerobic bacterium isolated from salt field.</title>
        <authorList>
            <person name="Kim W."/>
            <person name="Yang S.-H."/>
            <person name="Oh J."/>
            <person name="Lee J.-H."/>
            <person name="Kwon K.K."/>
        </authorList>
    </citation>
    <scope>NUCLEOTIDE SEQUENCE [LARGE SCALE GENOMIC DNA]</scope>
    <source>
        <strain evidence="1 2">MCWD5</strain>
    </source>
</reference>
<dbReference type="EMBL" id="QRCT01000051">
    <property type="protein sequence ID" value="RDU21806.1"/>
    <property type="molecule type" value="Genomic_DNA"/>
</dbReference>
<sequence length="251" mass="29014">MEIREYGINNQKNILLVHGGYVSYKTLKIQIEELQKGYHIFVPLLDGHNINDKSELNSIEEEASKILKFFKLKNINKIHCMCGASLGADIIIEILFQKGNFAENAFIESGSLGINKILAIPLIWISKTAMYKGVRGNRYWEKFIEKFLIDIKMPKELCCDTKELLRHMSISTIKNVQKLVCNYKIKENVNLITTKCLVVYSSKEKLYMENPYKKLQETIDMKIVCLEGYNHGQLSIGEPQKQLKMLKEFLV</sequence>
<comment type="caution">
    <text evidence="1">The sequence shown here is derived from an EMBL/GenBank/DDBJ whole genome shotgun (WGS) entry which is preliminary data.</text>
</comment>
<dbReference type="SUPFAM" id="SSF53474">
    <property type="entry name" value="alpha/beta-Hydrolases"/>
    <property type="match status" value="1"/>
</dbReference>
<accession>A0A371AQF9</accession>
<protein>
    <recommendedName>
        <fullName evidence="3">Alpha/beta hydrolase</fullName>
    </recommendedName>
</protein>
<dbReference type="OrthoDB" id="1643507at2"/>
<keyword evidence="2" id="KW-1185">Reference proteome</keyword>
<gene>
    <name evidence="1" type="ORF">DWV06_17630</name>
</gene>
<dbReference type="Gene3D" id="3.40.50.1820">
    <property type="entry name" value="alpha/beta hydrolase"/>
    <property type="match status" value="1"/>
</dbReference>